<dbReference type="InterPro" id="IPR023997">
    <property type="entry name" value="TonB-dep_OMP_SusC/RagA_CS"/>
</dbReference>
<dbReference type="Gene3D" id="2.40.170.20">
    <property type="entry name" value="TonB-dependent receptor, beta-barrel domain"/>
    <property type="match status" value="1"/>
</dbReference>
<evidence type="ECO:0000259" key="12">
    <source>
        <dbReference type="Pfam" id="PF07715"/>
    </source>
</evidence>
<sequence length="917" mass="101143">MRNYRTVLKIAPAFLLAGTMMINAQQDSTTREKKIEEVVLIGYGQRKKSDLTGSIVSVSSKDFNGGATSPEQLIQGKAPGVAITGNGGAPGSGSSIRIRGGASLNANSAPLVVIDGVPQDMSKNEDGTSIRGASDPLALINPNDIESVDILKDASAAAIYGNRASNGVILITTKKGAAGKVKVNLSTVASVSTRMGNVDVLNGDEYRTFVNTYGPNAAKALLGTHNTDWQDLIYQEAWGTDNNLAVSGGIKGLPYRVSLGYNEQNGIVRTNEFRRTSLAVNLSPKFLNNHLSINANFKGSFTDNRFPNGGAINNAIYFDPTQPVYMDDPRFGNYFEWLNNGSLNTVSNRNPVSLLYNTRNISSVYRLMPSIQLDYKLHFLPEMRWNVNLAYDYSKGYGSNQTSPYSGAGNGSYSYSPYEQEKKNKLFETYLNYVKTISSINTNVDLMAGHSYQDFSSASPAGESLLFNTNTGETRLTPFNAYEDQLTLLSFYGRAIFTIANKYILTGSIRRDGSSRFYNGTTDNLWGNFPAFAFAWKINEEGMFRDISNLSTLKLRLGYGLTGQQEVAGMYPAYSRYKISEETAQYLFGNIFYPMYRPEQYNPDLTWEKTLTKNIGLDFGFFSNRINGSIDLFQKDTSDLIAYVPVPAGGLSNYNTKNVGDMTNKGIEFTLNLTPVKNDNTTWDINFNATHYTSEITSLSDAVAADFKIPVGGISGAVGQNIQAHSVGHAPYSFYVFRQLYDNSGKPVPGAYVDTNGDGVLNDMDKYFYKSSTPDALLGFSTKVTYKKWDFSTALRAVIGNYVYNNAASNSSLASLTTNDYLQNIYRTAADYRFGNIQLWSDAFVEDASFLRMDNLTVGHNFGEVFGDRTNLRVYGMAQNVFVISDYSGVDPEIFGNIDNGFYQRPKVYSLGLNFQF</sequence>
<dbReference type="RefSeq" id="WP_095073984.1">
    <property type="nucleotide sequence ID" value="NZ_LT906465.1"/>
</dbReference>
<evidence type="ECO:0000256" key="1">
    <source>
        <dbReference type="ARBA" id="ARBA00004571"/>
    </source>
</evidence>
<evidence type="ECO:0000256" key="10">
    <source>
        <dbReference type="SAM" id="SignalP"/>
    </source>
</evidence>
<dbReference type="Pfam" id="PF00593">
    <property type="entry name" value="TonB_dep_Rec_b-barrel"/>
    <property type="match status" value="1"/>
</dbReference>
<protein>
    <submittedName>
        <fullName evidence="13">Enterobactin outer-membrane receptor</fullName>
    </submittedName>
</protein>
<keyword evidence="5 9" id="KW-0798">TonB box</keyword>
<reference evidence="13 14" key="1">
    <citation type="submission" date="2017-06" db="EMBL/GenBank/DDBJ databases">
        <authorList>
            <consortium name="Pathogen Informatics"/>
        </authorList>
    </citation>
    <scope>NUCLEOTIDE SEQUENCE [LARGE SCALE GENOMIC DNA]</scope>
    <source>
        <strain evidence="13 14">NCTC13490</strain>
    </source>
</reference>
<dbReference type="NCBIfam" id="TIGR04056">
    <property type="entry name" value="OMP_RagA_SusC"/>
    <property type="match status" value="1"/>
</dbReference>
<dbReference type="InterPro" id="IPR037066">
    <property type="entry name" value="Plug_dom_sf"/>
</dbReference>
<dbReference type="InterPro" id="IPR039426">
    <property type="entry name" value="TonB-dep_rcpt-like"/>
</dbReference>
<feature type="chain" id="PRO_5012105210" evidence="10">
    <location>
        <begin position="25"/>
        <end position="917"/>
    </location>
</feature>
<feature type="domain" description="TonB-dependent receptor-like beta-barrel" evidence="11">
    <location>
        <begin position="332"/>
        <end position="694"/>
    </location>
</feature>
<keyword evidence="4 8" id="KW-0812">Transmembrane</keyword>
<evidence type="ECO:0000256" key="2">
    <source>
        <dbReference type="ARBA" id="ARBA00022448"/>
    </source>
</evidence>
<dbReference type="InterPro" id="IPR036942">
    <property type="entry name" value="Beta-barrel_TonB_sf"/>
</dbReference>
<dbReference type="Gene3D" id="2.170.130.10">
    <property type="entry name" value="TonB-dependent receptor, plug domain"/>
    <property type="match status" value="1"/>
</dbReference>
<feature type="signal peptide" evidence="10">
    <location>
        <begin position="1"/>
        <end position="24"/>
    </location>
</feature>
<dbReference type="AlphaFoldDB" id="A0A239XYL7"/>
<dbReference type="KEGG" id="ctak:4412677_02652"/>
<evidence type="ECO:0000313" key="13">
    <source>
        <dbReference type="EMBL" id="SNV51266.1"/>
    </source>
</evidence>
<evidence type="ECO:0000256" key="4">
    <source>
        <dbReference type="ARBA" id="ARBA00022692"/>
    </source>
</evidence>
<dbReference type="GO" id="GO:0009279">
    <property type="term" value="C:cell outer membrane"/>
    <property type="evidence" value="ECO:0007669"/>
    <property type="project" value="UniProtKB-SubCell"/>
</dbReference>
<keyword evidence="13" id="KW-0675">Receptor</keyword>
<name>A0A239XYL7_9FLAO</name>
<accession>A0A239XYL7</accession>
<dbReference type="InterPro" id="IPR023996">
    <property type="entry name" value="TonB-dep_OMP_SusC/RagA"/>
</dbReference>
<keyword evidence="7 8" id="KW-0998">Cell outer membrane</keyword>
<dbReference type="EMBL" id="LT906465">
    <property type="protein sequence ID" value="SNV51266.1"/>
    <property type="molecule type" value="Genomic_DNA"/>
</dbReference>
<evidence type="ECO:0000259" key="11">
    <source>
        <dbReference type="Pfam" id="PF00593"/>
    </source>
</evidence>
<dbReference type="InterPro" id="IPR000531">
    <property type="entry name" value="Beta-barrel_TonB"/>
</dbReference>
<dbReference type="Proteomes" id="UP000215196">
    <property type="component" value="Chromosome 1"/>
</dbReference>
<organism evidence="13 14">
    <name type="scientific">Chryseobacterium taklimakanense</name>
    <dbReference type="NCBI Taxonomy" id="536441"/>
    <lineage>
        <taxon>Bacteria</taxon>
        <taxon>Pseudomonadati</taxon>
        <taxon>Bacteroidota</taxon>
        <taxon>Flavobacteriia</taxon>
        <taxon>Flavobacteriales</taxon>
        <taxon>Weeksellaceae</taxon>
        <taxon>Chryseobacterium group</taxon>
        <taxon>Chryseobacterium</taxon>
    </lineage>
</organism>
<dbReference type="SUPFAM" id="SSF56935">
    <property type="entry name" value="Porins"/>
    <property type="match status" value="1"/>
</dbReference>
<dbReference type="PROSITE" id="PS52016">
    <property type="entry name" value="TONB_DEPENDENT_REC_3"/>
    <property type="match status" value="1"/>
</dbReference>
<evidence type="ECO:0000256" key="6">
    <source>
        <dbReference type="ARBA" id="ARBA00023136"/>
    </source>
</evidence>
<evidence type="ECO:0000256" key="9">
    <source>
        <dbReference type="RuleBase" id="RU003357"/>
    </source>
</evidence>
<keyword evidence="2 8" id="KW-0813">Transport</keyword>
<evidence type="ECO:0000313" key="14">
    <source>
        <dbReference type="Proteomes" id="UP000215196"/>
    </source>
</evidence>
<gene>
    <name evidence="13" type="primary">fepA</name>
    <name evidence="13" type="ORF">SAMEA4412677_02652</name>
</gene>
<evidence type="ECO:0000256" key="5">
    <source>
        <dbReference type="ARBA" id="ARBA00023077"/>
    </source>
</evidence>
<keyword evidence="14" id="KW-1185">Reference proteome</keyword>
<keyword evidence="6 8" id="KW-0472">Membrane</keyword>
<proteinExistence type="inferred from homology"/>
<keyword evidence="10" id="KW-0732">Signal</keyword>
<keyword evidence="3 8" id="KW-1134">Transmembrane beta strand</keyword>
<dbReference type="NCBIfam" id="TIGR04057">
    <property type="entry name" value="SusC_RagA_signa"/>
    <property type="match status" value="1"/>
</dbReference>
<comment type="similarity">
    <text evidence="8 9">Belongs to the TonB-dependent receptor family.</text>
</comment>
<dbReference type="InterPro" id="IPR012910">
    <property type="entry name" value="Plug_dom"/>
</dbReference>
<evidence type="ECO:0000256" key="7">
    <source>
        <dbReference type="ARBA" id="ARBA00023237"/>
    </source>
</evidence>
<comment type="subcellular location">
    <subcellularLocation>
        <location evidence="1 8">Cell outer membrane</location>
        <topology evidence="1 8">Multi-pass membrane protein</topology>
    </subcellularLocation>
</comment>
<feature type="domain" description="TonB-dependent receptor plug" evidence="12">
    <location>
        <begin position="48"/>
        <end position="168"/>
    </location>
</feature>
<evidence type="ECO:0000256" key="3">
    <source>
        <dbReference type="ARBA" id="ARBA00022452"/>
    </source>
</evidence>
<dbReference type="Pfam" id="PF07715">
    <property type="entry name" value="Plug"/>
    <property type="match status" value="1"/>
</dbReference>
<evidence type="ECO:0000256" key="8">
    <source>
        <dbReference type="PROSITE-ProRule" id="PRU01360"/>
    </source>
</evidence>